<dbReference type="CDD" id="cd06170">
    <property type="entry name" value="LuxR_C_like"/>
    <property type="match status" value="1"/>
</dbReference>
<keyword evidence="4" id="KW-0238">DNA-binding</keyword>
<dbReference type="SUPFAM" id="SSF52172">
    <property type="entry name" value="CheY-like"/>
    <property type="match status" value="1"/>
</dbReference>
<evidence type="ECO:0000256" key="4">
    <source>
        <dbReference type="ARBA" id="ARBA00023125"/>
    </source>
</evidence>
<evidence type="ECO:0000256" key="3">
    <source>
        <dbReference type="ARBA" id="ARBA00023015"/>
    </source>
</evidence>
<dbReference type="Pfam" id="PF00196">
    <property type="entry name" value="GerE"/>
    <property type="match status" value="1"/>
</dbReference>
<dbReference type="RefSeq" id="WP_336497359.1">
    <property type="nucleotide sequence ID" value="NZ_JBAWSY010000005.1"/>
</dbReference>
<protein>
    <submittedName>
        <fullName evidence="9">Response regulator transcription factor</fullName>
    </submittedName>
</protein>
<dbReference type="Pfam" id="PF00072">
    <property type="entry name" value="Response_reg"/>
    <property type="match status" value="1"/>
</dbReference>
<name>A0ABU8F465_9BACI</name>
<gene>
    <name evidence="9" type="ORF">WAX74_09140</name>
</gene>
<comment type="caution">
    <text evidence="9">The sequence shown here is derived from an EMBL/GenBank/DDBJ whole genome shotgun (WGS) entry which is preliminary data.</text>
</comment>
<dbReference type="PROSITE" id="PS50043">
    <property type="entry name" value="HTH_LUXR_2"/>
    <property type="match status" value="1"/>
</dbReference>
<comment type="subcellular location">
    <subcellularLocation>
        <location evidence="1">Cytoplasm</location>
    </subcellularLocation>
</comment>
<dbReference type="PRINTS" id="PR00038">
    <property type="entry name" value="HTHLUXR"/>
</dbReference>
<keyword evidence="10" id="KW-1185">Reference proteome</keyword>
<proteinExistence type="predicted"/>
<dbReference type="InterPro" id="IPR058245">
    <property type="entry name" value="NreC/VraR/RcsB-like_REC"/>
</dbReference>
<dbReference type="Proteomes" id="UP001364890">
    <property type="component" value="Unassembled WGS sequence"/>
</dbReference>
<feature type="domain" description="Response regulatory" evidence="8">
    <location>
        <begin position="17"/>
        <end position="132"/>
    </location>
</feature>
<evidence type="ECO:0000259" key="8">
    <source>
        <dbReference type="PROSITE" id="PS50110"/>
    </source>
</evidence>
<dbReference type="InterPro" id="IPR000792">
    <property type="entry name" value="Tscrpt_reg_LuxR_C"/>
</dbReference>
<dbReference type="EMBL" id="JBAWSY010000005">
    <property type="protein sequence ID" value="MEI4769806.1"/>
    <property type="molecule type" value="Genomic_DNA"/>
</dbReference>
<comment type="caution">
    <text evidence="6">Lacks conserved residue(s) required for the propagation of feature annotation.</text>
</comment>
<keyword evidence="3" id="KW-0805">Transcription regulation</keyword>
<dbReference type="CDD" id="cd17535">
    <property type="entry name" value="REC_NarL-like"/>
    <property type="match status" value="1"/>
</dbReference>
<feature type="domain" description="HTH luxR-type" evidence="7">
    <location>
        <begin position="165"/>
        <end position="230"/>
    </location>
</feature>
<sequence length="234" mass="26794">MIHTFETLVKGEIQMINVAIIDNREMVRTKIKERLQSENIKVVSEGTSSDEMLNIYEEHITDVIISEVDNNKKDTIHSVKKLLTKRPQASIIILTSDEDKEFAKEMIRLGVKGYLFKTNGRNDIKDAIANVKNGHSYIDGKIIHEIMLDVRRLSDLEEASSPKPIFQPPELLTPREWEMLQQLAFGHNNETISKNMFLSVNSTKNYVSNILKKLGVEHRTQAVVLAIKNNWVLV</sequence>
<reference evidence="9 10" key="1">
    <citation type="submission" date="2024-01" db="EMBL/GenBank/DDBJ databases">
        <title>Seven novel Bacillus-like species.</title>
        <authorList>
            <person name="Liu G."/>
        </authorList>
    </citation>
    <scope>NUCLEOTIDE SEQUENCE [LARGE SCALE GENOMIC DNA]</scope>
    <source>
        <strain evidence="9 10">FJAT-51614</strain>
    </source>
</reference>
<dbReference type="InterPro" id="IPR001789">
    <property type="entry name" value="Sig_transdc_resp-reg_receiver"/>
</dbReference>
<dbReference type="InterPro" id="IPR011006">
    <property type="entry name" value="CheY-like_superfamily"/>
</dbReference>
<evidence type="ECO:0000256" key="1">
    <source>
        <dbReference type="ARBA" id="ARBA00004496"/>
    </source>
</evidence>
<evidence type="ECO:0000256" key="6">
    <source>
        <dbReference type="PROSITE-ProRule" id="PRU00169"/>
    </source>
</evidence>
<dbReference type="PROSITE" id="PS50110">
    <property type="entry name" value="RESPONSE_REGULATORY"/>
    <property type="match status" value="1"/>
</dbReference>
<evidence type="ECO:0000313" key="10">
    <source>
        <dbReference type="Proteomes" id="UP001364890"/>
    </source>
</evidence>
<dbReference type="PANTHER" id="PTHR43214">
    <property type="entry name" value="TWO-COMPONENT RESPONSE REGULATOR"/>
    <property type="match status" value="1"/>
</dbReference>
<keyword evidence="5" id="KW-0804">Transcription</keyword>
<evidence type="ECO:0000256" key="5">
    <source>
        <dbReference type="ARBA" id="ARBA00023163"/>
    </source>
</evidence>
<dbReference type="InterPro" id="IPR039420">
    <property type="entry name" value="WalR-like"/>
</dbReference>
<evidence type="ECO:0000313" key="9">
    <source>
        <dbReference type="EMBL" id="MEI4769806.1"/>
    </source>
</evidence>
<accession>A0ABU8F465</accession>
<dbReference type="SMART" id="SM00421">
    <property type="entry name" value="HTH_LUXR"/>
    <property type="match status" value="1"/>
</dbReference>
<evidence type="ECO:0000256" key="2">
    <source>
        <dbReference type="ARBA" id="ARBA00022553"/>
    </source>
</evidence>
<organism evidence="9 10">
    <name type="scientific">Psychrobacillus mangrovi</name>
    <dbReference type="NCBI Taxonomy" id="3117745"/>
    <lineage>
        <taxon>Bacteria</taxon>
        <taxon>Bacillati</taxon>
        <taxon>Bacillota</taxon>
        <taxon>Bacilli</taxon>
        <taxon>Bacillales</taxon>
        <taxon>Bacillaceae</taxon>
        <taxon>Psychrobacillus</taxon>
    </lineage>
</organism>
<dbReference type="SMART" id="SM00448">
    <property type="entry name" value="REC"/>
    <property type="match status" value="1"/>
</dbReference>
<dbReference type="Gene3D" id="3.40.50.2300">
    <property type="match status" value="1"/>
</dbReference>
<keyword evidence="2" id="KW-0597">Phosphoprotein</keyword>
<dbReference type="PANTHER" id="PTHR43214:SF43">
    <property type="entry name" value="TWO-COMPONENT RESPONSE REGULATOR"/>
    <property type="match status" value="1"/>
</dbReference>
<evidence type="ECO:0000259" key="7">
    <source>
        <dbReference type="PROSITE" id="PS50043"/>
    </source>
</evidence>
<dbReference type="SUPFAM" id="SSF46894">
    <property type="entry name" value="C-terminal effector domain of the bipartite response regulators"/>
    <property type="match status" value="1"/>
</dbReference>
<dbReference type="InterPro" id="IPR016032">
    <property type="entry name" value="Sig_transdc_resp-reg_C-effctor"/>
</dbReference>